<name>A0A672T7C5_SINGR</name>
<evidence type="ECO:0000256" key="4">
    <source>
        <dbReference type="ARBA" id="ARBA00022989"/>
    </source>
</evidence>
<feature type="domain" description="Guanylate cyclase" evidence="7">
    <location>
        <begin position="1"/>
        <end position="18"/>
    </location>
</feature>
<comment type="subcellular location">
    <subcellularLocation>
        <location evidence="1">Membrane</location>
    </subcellularLocation>
</comment>
<dbReference type="PANTHER" id="PTHR11920">
    <property type="entry name" value="GUANYLYL CYCLASE"/>
    <property type="match status" value="1"/>
</dbReference>
<evidence type="ECO:0000256" key="5">
    <source>
        <dbReference type="ARBA" id="ARBA00023136"/>
    </source>
</evidence>
<evidence type="ECO:0000313" key="9">
    <source>
        <dbReference type="Proteomes" id="UP000472262"/>
    </source>
</evidence>
<dbReference type="InterPro" id="IPR050401">
    <property type="entry name" value="Cyclic_nucleotide_synthase"/>
</dbReference>
<keyword evidence="6" id="KW-0456">Lyase</keyword>
<dbReference type="GO" id="GO:0004383">
    <property type="term" value="F:guanylate cyclase activity"/>
    <property type="evidence" value="ECO:0007669"/>
    <property type="project" value="TreeGrafter"/>
</dbReference>
<accession>A0A672T7C5</accession>
<dbReference type="Gene3D" id="3.30.70.1230">
    <property type="entry name" value="Nucleotide cyclase"/>
    <property type="match status" value="1"/>
</dbReference>
<evidence type="ECO:0000256" key="2">
    <source>
        <dbReference type="ARBA" id="ARBA00022692"/>
    </source>
</evidence>
<reference evidence="8" key="2">
    <citation type="submission" date="2025-09" db="UniProtKB">
        <authorList>
            <consortium name="Ensembl"/>
        </authorList>
    </citation>
    <scope>IDENTIFICATION</scope>
</reference>
<protein>
    <recommendedName>
        <fullName evidence="7">Guanylate cyclase domain-containing protein</fullName>
    </recommendedName>
</protein>
<dbReference type="GO" id="GO:0004016">
    <property type="term" value="F:adenylate cyclase activity"/>
    <property type="evidence" value="ECO:0007669"/>
    <property type="project" value="TreeGrafter"/>
</dbReference>
<organism evidence="8 9">
    <name type="scientific">Sinocyclocheilus grahami</name>
    <name type="common">Dianchi golden-line fish</name>
    <name type="synonym">Barbus grahami</name>
    <dbReference type="NCBI Taxonomy" id="75366"/>
    <lineage>
        <taxon>Eukaryota</taxon>
        <taxon>Metazoa</taxon>
        <taxon>Chordata</taxon>
        <taxon>Craniata</taxon>
        <taxon>Vertebrata</taxon>
        <taxon>Euteleostomi</taxon>
        <taxon>Actinopterygii</taxon>
        <taxon>Neopterygii</taxon>
        <taxon>Teleostei</taxon>
        <taxon>Ostariophysi</taxon>
        <taxon>Cypriniformes</taxon>
        <taxon>Cyprinidae</taxon>
        <taxon>Cyprininae</taxon>
        <taxon>Sinocyclocheilus</taxon>
    </lineage>
</organism>
<dbReference type="Pfam" id="PF00211">
    <property type="entry name" value="Guanylate_cyc"/>
    <property type="match status" value="1"/>
</dbReference>
<keyword evidence="3" id="KW-0547">Nucleotide-binding</keyword>
<evidence type="ECO:0000256" key="3">
    <source>
        <dbReference type="ARBA" id="ARBA00022741"/>
    </source>
</evidence>
<dbReference type="PROSITE" id="PS50125">
    <property type="entry name" value="GUANYLATE_CYCLASE_2"/>
    <property type="match status" value="1"/>
</dbReference>
<evidence type="ECO:0000313" key="8">
    <source>
        <dbReference type="Ensembl" id="ENSSGRP00000110085.1"/>
    </source>
</evidence>
<dbReference type="InParanoid" id="A0A672T7C5"/>
<keyword evidence="4" id="KW-1133">Transmembrane helix</keyword>
<dbReference type="InterPro" id="IPR029787">
    <property type="entry name" value="Nucleotide_cyclase"/>
</dbReference>
<dbReference type="GO" id="GO:0000166">
    <property type="term" value="F:nucleotide binding"/>
    <property type="evidence" value="ECO:0007669"/>
    <property type="project" value="UniProtKB-KW"/>
</dbReference>
<evidence type="ECO:0000256" key="6">
    <source>
        <dbReference type="ARBA" id="ARBA00023239"/>
    </source>
</evidence>
<evidence type="ECO:0000259" key="7">
    <source>
        <dbReference type="PROSITE" id="PS50125"/>
    </source>
</evidence>
<dbReference type="GO" id="GO:0005886">
    <property type="term" value="C:plasma membrane"/>
    <property type="evidence" value="ECO:0007669"/>
    <property type="project" value="TreeGrafter"/>
</dbReference>
<dbReference type="InterPro" id="IPR001054">
    <property type="entry name" value="A/G_cyclase"/>
</dbReference>
<keyword evidence="5" id="KW-0472">Membrane</keyword>
<evidence type="ECO:0000256" key="1">
    <source>
        <dbReference type="ARBA" id="ARBA00004370"/>
    </source>
</evidence>
<dbReference type="OMA" id="QIMESRD"/>
<proteinExistence type="predicted"/>
<dbReference type="Ensembl" id="ENSSGRT00000116952.1">
    <property type="protein sequence ID" value="ENSSGRP00000110085.1"/>
    <property type="gene ID" value="ENSSGRG00000054180.1"/>
</dbReference>
<dbReference type="Proteomes" id="UP000472262">
    <property type="component" value="Unassembled WGS sequence"/>
</dbReference>
<dbReference type="PANTHER" id="PTHR11920:SF349">
    <property type="entry name" value="RETINAL GUANYLYL CYCLASE 2"/>
    <property type="match status" value="1"/>
</dbReference>
<dbReference type="GO" id="GO:0007168">
    <property type="term" value="P:receptor guanylyl cyclase signaling pathway"/>
    <property type="evidence" value="ECO:0007669"/>
    <property type="project" value="TreeGrafter"/>
</dbReference>
<sequence>MPRYCLFGDTVTTASRMESTGLIHVHSSTVKILMDLKLGYKVELRARTELKGKGIEETYWLTGRDGFTKPLPVPPVLKSGQGEAFPQCDLYSESERALLPSMFAHTRNLL</sequence>
<dbReference type="GO" id="GO:0035556">
    <property type="term" value="P:intracellular signal transduction"/>
    <property type="evidence" value="ECO:0007669"/>
    <property type="project" value="InterPro"/>
</dbReference>
<reference evidence="8" key="1">
    <citation type="submission" date="2025-08" db="UniProtKB">
        <authorList>
            <consortium name="Ensembl"/>
        </authorList>
    </citation>
    <scope>IDENTIFICATION</scope>
</reference>
<keyword evidence="9" id="KW-1185">Reference proteome</keyword>
<dbReference type="AlphaFoldDB" id="A0A672T7C5"/>
<dbReference type="GO" id="GO:0001653">
    <property type="term" value="F:peptide receptor activity"/>
    <property type="evidence" value="ECO:0007669"/>
    <property type="project" value="TreeGrafter"/>
</dbReference>
<keyword evidence="2" id="KW-0812">Transmembrane</keyword>
<dbReference type="SUPFAM" id="SSF55073">
    <property type="entry name" value="Nucleotide cyclase"/>
    <property type="match status" value="1"/>
</dbReference>